<accession>E0NNB6</accession>
<proteinExistence type="predicted"/>
<evidence type="ECO:0008006" key="3">
    <source>
        <dbReference type="Google" id="ProtNLM"/>
    </source>
</evidence>
<evidence type="ECO:0000313" key="2">
    <source>
        <dbReference type="Proteomes" id="UP000003280"/>
    </source>
</evidence>
<name>E0NNB6_9FIRM</name>
<dbReference type="OrthoDB" id="1698141at2"/>
<gene>
    <name evidence="1" type="ORF">HMPREF9225_1655</name>
</gene>
<dbReference type="EMBL" id="AEEH01000048">
    <property type="protein sequence ID" value="EFM24789.1"/>
    <property type="molecule type" value="Genomic_DNA"/>
</dbReference>
<keyword evidence="2" id="KW-1185">Reference proteome</keyword>
<dbReference type="AlphaFoldDB" id="E0NNB6"/>
<dbReference type="STRING" id="862517.HMPREF9225_1655"/>
<protein>
    <recommendedName>
        <fullName evidence="3">Phage transcriptional regulator, RinA family</fullName>
    </recommendedName>
</protein>
<dbReference type="HOGENOM" id="CLU_133777_0_0_9"/>
<dbReference type="RefSeq" id="WP_008902430.1">
    <property type="nucleotide sequence ID" value="NZ_GL397071.1"/>
</dbReference>
<evidence type="ECO:0000313" key="1">
    <source>
        <dbReference type="EMBL" id="EFM24789.1"/>
    </source>
</evidence>
<reference evidence="1 2" key="1">
    <citation type="submission" date="2010-07" db="EMBL/GenBank/DDBJ databases">
        <authorList>
            <person name="Muzny D."/>
            <person name="Qin X."/>
            <person name="Deng J."/>
            <person name="Jiang H."/>
            <person name="Liu Y."/>
            <person name="Qu J."/>
            <person name="Song X.-Z."/>
            <person name="Zhang L."/>
            <person name="Thornton R."/>
            <person name="Coyle M."/>
            <person name="Francisco L."/>
            <person name="Jackson L."/>
            <person name="Javaid M."/>
            <person name="Korchina V."/>
            <person name="Kovar C."/>
            <person name="Mata R."/>
            <person name="Mathew T."/>
            <person name="Ngo R."/>
            <person name="Nguyen L."/>
            <person name="Nguyen N."/>
            <person name="Okwuonu G."/>
            <person name="Ongeri F."/>
            <person name="Pham C."/>
            <person name="Simmons D."/>
            <person name="Wilczek-Boney K."/>
            <person name="Hale W."/>
            <person name="Jakkamsetti A."/>
            <person name="Pham P."/>
            <person name="Ruth R."/>
            <person name="San Lucas F."/>
            <person name="Warren J."/>
            <person name="Zhang J."/>
            <person name="Zhao Z."/>
            <person name="Zhou C."/>
            <person name="Zhu D."/>
            <person name="Lee S."/>
            <person name="Bess C."/>
            <person name="Blankenburg K."/>
            <person name="Forbes L."/>
            <person name="Fu Q."/>
            <person name="Gubbala S."/>
            <person name="Hirani K."/>
            <person name="Jayaseelan J.C."/>
            <person name="Lara F."/>
            <person name="Munidasa M."/>
            <person name="Palculict T."/>
            <person name="Patil S."/>
            <person name="Pu L.-L."/>
            <person name="Saada N."/>
            <person name="Tang L."/>
            <person name="Weissenberger G."/>
            <person name="Zhu Y."/>
            <person name="Hemphill L."/>
            <person name="Shang Y."/>
            <person name="Youmans B."/>
            <person name="Ayvaz T."/>
            <person name="Ross M."/>
            <person name="Santibanez J."/>
            <person name="Aqrawi P."/>
            <person name="Gross S."/>
            <person name="Joshi V."/>
            <person name="Fowler G."/>
            <person name="Nazareth L."/>
            <person name="Reid J."/>
            <person name="Worley K."/>
            <person name="Petrosino J."/>
            <person name="Highlander S."/>
            <person name="Gibbs R."/>
        </authorList>
    </citation>
    <scope>NUCLEOTIDE SEQUENCE [LARGE SCALE GENOMIC DNA]</scope>
    <source>
        <strain evidence="1 2">ATCC BAA-1640</strain>
    </source>
</reference>
<dbReference type="eggNOG" id="ENOG5033GSC">
    <property type="taxonomic scope" value="Bacteria"/>
</dbReference>
<sequence>MNREKLMQYLVLRKEIDDLSEKIKKAKDTTVTDIVKASNPEFPYQEIHKEIQGLSYSKHKKKLYKVLKSRLIKAKKAKVEIEEYISSIDDSYVRYIFEKRYIDGYSWQKISRELGSPHESYARKIHDRYLNLK</sequence>
<organism evidence="1 2">
    <name type="scientific">Peptoniphilus duerdenii ATCC BAA-1640</name>
    <dbReference type="NCBI Taxonomy" id="862517"/>
    <lineage>
        <taxon>Bacteria</taxon>
        <taxon>Bacillati</taxon>
        <taxon>Bacillota</taxon>
        <taxon>Tissierellia</taxon>
        <taxon>Tissierellales</taxon>
        <taxon>Peptoniphilaceae</taxon>
        <taxon>Peptoniphilus</taxon>
    </lineage>
</organism>
<dbReference type="Proteomes" id="UP000003280">
    <property type="component" value="Unassembled WGS sequence"/>
</dbReference>
<comment type="caution">
    <text evidence="1">The sequence shown here is derived from an EMBL/GenBank/DDBJ whole genome shotgun (WGS) entry which is preliminary data.</text>
</comment>